<comment type="caution">
    <text evidence="2">The sequence shown here is derived from an EMBL/GenBank/DDBJ whole genome shotgun (WGS) entry which is preliminary data.</text>
</comment>
<evidence type="ECO:0000259" key="1">
    <source>
        <dbReference type="Pfam" id="PF08770"/>
    </source>
</evidence>
<proteinExistence type="predicted"/>
<feature type="domain" description="Sulphur oxidation protein SoxZ" evidence="1">
    <location>
        <begin position="7"/>
        <end position="94"/>
    </location>
</feature>
<organism evidence="2 3">
    <name type="scientific">Undibacterium terreum</name>
    <dbReference type="NCBI Taxonomy" id="1224302"/>
    <lineage>
        <taxon>Bacteria</taxon>
        <taxon>Pseudomonadati</taxon>
        <taxon>Pseudomonadota</taxon>
        <taxon>Betaproteobacteria</taxon>
        <taxon>Burkholderiales</taxon>
        <taxon>Oxalobacteraceae</taxon>
        <taxon>Undibacterium</taxon>
    </lineage>
</organism>
<keyword evidence="3" id="KW-1185">Reference proteome</keyword>
<protein>
    <recommendedName>
        <fullName evidence="1">Sulphur oxidation protein SoxZ domain-containing protein</fullName>
    </recommendedName>
</protein>
<dbReference type="Gene3D" id="2.60.40.10">
    <property type="entry name" value="Immunoglobulins"/>
    <property type="match status" value="1"/>
</dbReference>
<dbReference type="InterPro" id="IPR013783">
    <property type="entry name" value="Ig-like_fold"/>
</dbReference>
<accession>A0A916UUG7</accession>
<reference evidence="2" key="1">
    <citation type="journal article" date="2014" name="Int. J. Syst. Evol. Microbiol.">
        <title>Complete genome sequence of Corynebacterium casei LMG S-19264T (=DSM 44701T), isolated from a smear-ripened cheese.</title>
        <authorList>
            <consortium name="US DOE Joint Genome Institute (JGI-PGF)"/>
            <person name="Walter F."/>
            <person name="Albersmeier A."/>
            <person name="Kalinowski J."/>
            <person name="Ruckert C."/>
        </authorList>
    </citation>
    <scope>NUCLEOTIDE SEQUENCE</scope>
    <source>
        <strain evidence="2">CGMCC 1.10998</strain>
    </source>
</reference>
<gene>
    <name evidence="2" type="ORF">GCM10011396_38350</name>
</gene>
<dbReference type="AlphaFoldDB" id="A0A916UUG7"/>
<dbReference type="SUPFAM" id="SSF81296">
    <property type="entry name" value="E set domains"/>
    <property type="match status" value="1"/>
</dbReference>
<dbReference type="EMBL" id="BMED01000004">
    <property type="protein sequence ID" value="GGC87426.1"/>
    <property type="molecule type" value="Genomic_DNA"/>
</dbReference>
<sequence length="102" mass="11631">MIAVTFKRQNDYLEMTLSIDNPFRDDSAVQAKSGKVNYRNFVQELSVTCNDRVLLSAQFNPGMASHPNLIFRSKHVLKKDNIKVEWLDNSGKTAIENFPVTI</sequence>
<dbReference type="RefSeq" id="WP_188567731.1">
    <property type="nucleotide sequence ID" value="NZ_BMED01000004.1"/>
</dbReference>
<dbReference type="Pfam" id="PF08770">
    <property type="entry name" value="SoxZ"/>
    <property type="match status" value="1"/>
</dbReference>
<evidence type="ECO:0000313" key="3">
    <source>
        <dbReference type="Proteomes" id="UP000637423"/>
    </source>
</evidence>
<dbReference type="InterPro" id="IPR014756">
    <property type="entry name" value="Ig_E-set"/>
</dbReference>
<evidence type="ECO:0000313" key="2">
    <source>
        <dbReference type="EMBL" id="GGC87426.1"/>
    </source>
</evidence>
<reference evidence="2" key="2">
    <citation type="submission" date="2020-09" db="EMBL/GenBank/DDBJ databases">
        <authorList>
            <person name="Sun Q."/>
            <person name="Zhou Y."/>
        </authorList>
    </citation>
    <scope>NUCLEOTIDE SEQUENCE</scope>
    <source>
        <strain evidence="2">CGMCC 1.10998</strain>
    </source>
</reference>
<name>A0A916UUG7_9BURK</name>
<dbReference type="InterPro" id="IPR014880">
    <property type="entry name" value="SoxZ_dom"/>
</dbReference>
<dbReference type="Proteomes" id="UP000637423">
    <property type="component" value="Unassembled WGS sequence"/>
</dbReference>